<proteinExistence type="inferred from homology"/>
<dbReference type="HOGENOM" id="CLU_088757_0_0_1"/>
<dbReference type="InterPro" id="IPR010908">
    <property type="entry name" value="Longin_dom"/>
</dbReference>
<dbReference type="AlphaFoldDB" id="G7J7F0"/>
<feature type="region of interest" description="Disordered" evidence="4">
    <location>
        <begin position="133"/>
        <end position="153"/>
    </location>
</feature>
<comment type="subcellular location">
    <subcellularLocation>
        <location evidence="1">Membrane</location>
    </subcellularLocation>
</comment>
<dbReference type="Gramene" id="rna18133">
    <property type="protein sequence ID" value="RHN69639.1"/>
    <property type="gene ID" value="gene18133"/>
</dbReference>
<dbReference type="PANTHER" id="PTHR47461:SF3">
    <property type="entry name" value="PHYTOLONGIN PHYL2.2"/>
    <property type="match status" value="1"/>
</dbReference>
<dbReference type="EMBL" id="CM001219">
    <property type="protein sequence ID" value="AES72511.1"/>
    <property type="molecule type" value="Genomic_DNA"/>
</dbReference>
<protein>
    <submittedName>
        <fullName evidence="8">Putative Longin-like domain-containing protein</fullName>
    </submittedName>
    <submittedName>
        <fullName evidence="7">VAMP-like protein, putative</fullName>
    </submittedName>
</protein>
<dbReference type="SUPFAM" id="SSF64356">
    <property type="entry name" value="SNARE-like"/>
    <property type="match status" value="1"/>
</dbReference>
<evidence type="ECO:0000256" key="3">
    <source>
        <dbReference type="ARBA" id="ARBA00023136"/>
    </source>
</evidence>
<keyword evidence="5" id="KW-0812">Transmembrane</keyword>
<dbReference type="eggNOG" id="ENOG502RYW5">
    <property type="taxonomic scope" value="Eukaryota"/>
</dbReference>
<reference evidence="9" key="3">
    <citation type="submission" date="2015-04" db="UniProtKB">
        <authorList>
            <consortium name="EnsemblPlants"/>
        </authorList>
    </citation>
    <scope>IDENTIFICATION</scope>
    <source>
        <strain evidence="9">cv. Jemalong A17</strain>
    </source>
</reference>
<keyword evidence="10" id="KW-1185">Reference proteome</keyword>
<dbReference type="PROSITE" id="PS50859">
    <property type="entry name" value="LONGIN"/>
    <property type="match status" value="1"/>
</dbReference>
<feature type="domain" description="Longin" evidence="6">
    <location>
        <begin position="17"/>
        <end position="122"/>
    </location>
</feature>
<name>G7J7F0_MEDTR</name>
<evidence type="ECO:0000313" key="10">
    <source>
        <dbReference type="Proteomes" id="UP000002051"/>
    </source>
</evidence>
<comment type="similarity">
    <text evidence="2">Belongs to the synaptobrevin family.</text>
</comment>
<evidence type="ECO:0000256" key="5">
    <source>
        <dbReference type="SAM" id="Phobius"/>
    </source>
</evidence>
<dbReference type="GO" id="GO:0016020">
    <property type="term" value="C:membrane"/>
    <property type="evidence" value="ECO:0007669"/>
    <property type="project" value="UniProtKB-SubCell"/>
</dbReference>
<dbReference type="PANTHER" id="PTHR47461">
    <property type="entry name" value="PHYTOLONGIN PHYL1.2"/>
    <property type="match status" value="1"/>
</dbReference>
<dbReference type="OrthoDB" id="1918034at2759"/>
<keyword evidence="3 5" id="KW-0472">Membrane</keyword>
<reference evidence="8" key="4">
    <citation type="journal article" date="2018" name="Nat. Plants">
        <title>Whole-genome landscape of Medicago truncatula symbiotic genes.</title>
        <authorList>
            <person name="Pecrix Y."/>
            <person name="Gamas P."/>
            <person name="Carrere S."/>
        </authorList>
    </citation>
    <scope>NUCLEOTIDE SEQUENCE</scope>
    <source>
        <tissue evidence="8">Leaves</tissue>
    </source>
</reference>
<dbReference type="ExpressionAtlas" id="G7J7F0">
    <property type="expression patterns" value="differential"/>
</dbReference>
<accession>G7J7F0</accession>
<gene>
    <name evidence="9" type="primary">11425191</name>
    <name evidence="7" type="ordered locus">MTR_3g091610</name>
    <name evidence="8" type="ORF">MtrunA17_Chr3g0126921</name>
</gene>
<evidence type="ECO:0000313" key="8">
    <source>
        <dbReference type="EMBL" id="RHN69639.1"/>
    </source>
</evidence>
<reference evidence="7 10" key="2">
    <citation type="journal article" date="2014" name="BMC Genomics">
        <title>An improved genome release (version Mt4.0) for the model legume Medicago truncatula.</title>
        <authorList>
            <person name="Tang H."/>
            <person name="Krishnakumar V."/>
            <person name="Bidwell S."/>
            <person name="Rosen B."/>
            <person name="Chan A."/>
            <person name="Zhou S."/>
            <person name="Gentzbittel L."/>
            <person name="Childs K.L."/>
            <person name="Yandell M."/>
            <person name="Gundlach H."/>
            <person name="Mayer K.F."/>
            <person name="Schwartz D.C."/>
            <person name="Town C.D."/>
        </authorList>
    </citation>
    <scope>GENOME REANNOTATION</scope>
    <source>
        <strain evidence="9 10">cv. Jemalong A17</strain>
    </source>
</reference>
<organism evidence="7 10">
    <name type="scientific">Medicago truncatula</name>
    <name type="common">Barrel medic</name>
    <name type="synonym">Medicago tribuloides</name>
    <dbReference type="NCBI Taxonomy" id="3880"/>
    <lineage>
        <taxon>Eukaryota</taxon>
        <taxon>Viridiplantae</taxon>
        <taxon>Streptophyta</taxon>
        <taxon>Embryophyta</taxon>
        <taxon>Tracheophyta</taxon>
        <taxon>Spermatophyta</taxon>
        <taxon>Magnoliopsida</taxon>
        <taxon>eudicotyledons</taxon>
        <taxon>Gunneridae</taxon>
        <taxon>Pentapetalae</taxon>
        <taxon>rosids</taxon>
        <taxon>fabids</taxon>
        <taxon>Fabales</taxon>
        <taxon>Fabaceae</taxon>
        <taxon>Papilionoideae</taxon>
        <taxon>50 kb inversion clade</taxon>
        <taxon>NPAAA clade</taxon>
        <taxon>Hologalegina</taxon>
        <taxon>IRL clade</taxon>
        <taxon>Trifolieae</taxon>
        <taxon>Medicago</taxon>
    </lineage>
</organism>
<evidence type="ECO:0000259" key="6">
    <source>
        <dbReference type="PROSITE" id="PS50859"/>
    </source>
</evidence>
<dbReference type="OMA" id="QKAKQVW"/>
<evidence type="ECO:0000313" key="9">
    <source>
        <dbReference type="EnsemblPlants" id="AES72511"/>
    </source>
</evidence>
<evidence type="ECO:0000256" key="1">
    <source>
        <dbReference type="ARBA" id="ARBA00004370"/>
    </source>
</evidence>
<dbReference type="PaxDb" id="3880-AES72511"/>
<dbReference type="Gene3D" id="3.30.450.50">
    <property type="entry name" value="Longin domain"/>
    <property type="match status" value="1"/>
</dbReference>
<feature type="compositionally biased region" description="Polar residues" evidence="4">
    <location>
        <begin position="133"/>
        <end position="145"/>
    </location>
</feature>
<dbReference type="EnsemblPlants" id="AES72511">
    <property type="protein sequence ID" value="AES72511"/>
    <property type="gene ID" value="MTR_3g091610"/>
</dbReference>
<evidence type="ECO:0000256" key="4">
    <source>
        <dbReference type="SAM" id="MobiDB-lite"/>
    </source>
</evidence>
<dbReference type="Proteomes" id="UP000265566">
    <property type="component" value="Chromosome 3"/>
</dbReference>
<reference evidence="7 10" key="1">
    <citation type="journal article" date="2011" name="Nature">
        <title>The Medicago genome provides insight into the evolution of rhizobial symbioses.</title>
        <authorList>
            <person name="Young N.D."/>
            <person name="Debelle F."/>
            <person name="Oldroyd G.E."/>
            <person name="Geurts R."/>
            <person name="Cannon S.B."/>
            <person name="Udvardi M.K."/>
            <person name="Benedito V.A."/>
            <person name="Mayer K.F."/>
            <person name="Gouzy J."/>
            <person name="Schoof H."/>
            <person name="Van de Peer Y."/>
            <person name="Proost S."/>
            <person name="Cook D.R."/>
            <person name="Meyers B.C."/>
            <person name="Spannagl M."/>
            <person name="Cheung F."/>
            <person name="De Mita S."/>
            <person name="Krishnakumar V."/>
            <person name="Gundlach H."/>
            <person name="Zhou S."/>
            <person name="Mudge J."/>
            <person name="Bharti A.K."/>
            <person name="Murray J.D."/>
            <person name="Naoumkina M.A."/>
            <person name="Rosen B."/>
            <person name="Silverstein K.A."/>
            <person name="Tang H."/>
            <person name="Rombauts S."/>
            <person name="Zhao P.X."/>
            <person name="Zhou P."/>
            <person name="Barbe V."/>
            <person name="Bardou P."/>
            <person name="Bechner M."/>
            <person name="Bellec A."/>
            <person name="Berger A."/>
            <person name="Berges H."/>
            <person name="Bidwell S."/>
            <person name="Bisseling T."/>
            <person name="Choisne N."/>
            <person name="Couloux A."/>
            <person name="Denny R."/>
            <person name="Deshpande S."/>
            <person name="Dai X."/>
            <person name="Doyle J.J."/>
            <person name="Dudez A.M."/>
            <person name="Farmer A.D."/>
            <person name="Fouteau S."/>
            <person name="Franken C."/>
            <person name="Gibelin C."/>
            <person name="Gish J."/>
            <person name="Goldstein S."/>
            <person name="Gonzalez A.J."/>
            <person name="Green P.J."/>
            <person name="Hallab A."/>
            <person name="Hartog M."/>
            <person name="Hua A."/>
            <person name="Humphray S.J."/>
            <person name="Jeong D.H."/>
            <person name="Jing Y."/>
            <person name="Jocker A."/>
            <person name="Kenton S.M."/>
            <person name="Kim D.J."/>
            <person name="Klee K."/>
            <person name="Lai H."/>
            <person name="Lang C."/>
            <person name="Lin S."/>
            <person name="Macmil S.L."/>
            <person name="Magdelenat G."/>
            <person name="Matthews L."/>
            <person name="McCorrison J."/>
            <person name="Monaghan E.L."/>
            <person name="Mun J.H."/>
            <person name="Najar F.Z."/>
            <person name="Nicholson C."/>
            <person name="Noirot C."/>
            <person name="O'Bleness M."/>
            <person name="Paule C.R."/>
            <person name="Poulain J."/>
            <person name="Prion F."/>
            <person name="Qin B."/>
            <person name="Qu C."/>
            <person name="Retzel E.F."/>
            <person name="Riddle C."/>
            <person name="Sallet E."/>
            <person name="Samain S."/>
            <person name="Samson N."/>
            <person name="Sanders I."/>
            <person name="Saurat O."/>
            <person name="Scarpelli C."/>
            <person name="Schiex T."/>
            <person name="Segurens B."/>
            <person name="Severin A.J."/>
            <person name="Sherrier D.J."/>
            <person name="Shi R."/>
            <person name="Sims S."/>
            <person name="Singer S.R."/>
            <person name="Sinharoy S."/>
            <person name="Sterck L."/>
            <person name="Viollet A."/>
            <person name="Wang B.B."/>
            <person name="Wang K."/>
            <person name="Wang M."/>
            <person name="Wang X."/>
            <person name="Warfsmann J."/>
            <person name="Weissenbach J."/>
            <person name="White D.D."/>
            <person name="White J.D."/>
            <person name="Wiley G.B."/>
            <person name="Wincker P."/>
            <person name="Xing Y."/>
            <person name="Yang L."/>
            <person name="Yao Z."/>
            <person name="Ying F."/>
            <person name="Zhai J."/>
            <person name="Zhou L."/>
            <person name="Zuber A."/>
            <person name="Denarie J."/>
            <person name="Dixon R.A."/>
            <person name="May G.D."/>
            <person name="Schwartz D.C."/>
            <person name="Rogers J."/>
            <person name="Quetier F."/>
            <person name="Town C.D."/>
            <person name="Roe B.A."/>
        </authorList>
    </citation>
    <scope>NUCLEOTIDE SEQUENCE [LARGE SCALE GENOMIC DNA]</scope>
    <source>
        <strain evidence="7">A17</strain>
        <strain evidence="9 10">cv. Jemalong A17</strain>
    </source>
</reference>
<dbReference type="EMBL" id="PSQE01000003">
    <property type="protein sequence ID" value="RHN69639.1"/>
    <property type="molecule type" value="Genomic_DNA"/>
</dbReference>
<dbReference type="KEGG" id="mtr:11425191"/>
<keyword evidence="5" id="KW-1133">Transmembrane helix</keyword>
<dbReference type="InterPro" id="IPR011012">
    <property type="entry name" value="Longin-like_dom_sf"/>
</dbReference>
<dbReference type="InterPro" id="IPR044783">
    <property type="entry name" value="PHYL"/>
</dbReference>
<evidence type="ECO:0000313" key="7">
    <source>
        <dbReference type="EMBL" id="AES72511.1"/>
    </source>
</evidence>
<dbReference type="Proteomes" id="UP000002051">
    <property type="component" value="Chromosome 3"/>
</dbReference>
<sequence length="232" mass="26264">MGAASMIWNPDLIQYLCIAKSTTILAHHINKNPKDSNIETLASKCLEQSPPNHSFFSHTVNNRTYTFLIEPPFVLFAIFDTHLLKSHAITFLNRIRSSLIETLNKNDNFTPFSLQPQFDSVLNETLNYYDLSPNSDNGKSSQPTTLPLLGNSGEGLKKKKRVVDDAKESAMVDLSSDDGAVLCPFNKVNDRQKAKHIWKKHVWIVLLLDLFVCAVLFVIWLWVCSGFQCMAY</sequence>
<evidence type="ECO:0000256" key="2">
    <source>
        <dbReference type="ARBA" id="ARBA00008025"/>
    </source>
</evidence>
<feature type="transmembrane region" description="Helical" evidence="5">
    <location>
        <begin position="201"/>
        <end position="223"/>
    </location>
</feature>